<dbReference type="AlphaFoldDB" id="A0A151PFD9"/>
<protein>
    <submittedName>
        <fullName evidence="1">Uncharacterized protein</fullName>
    </submittedName>
</protein>
<sequence length="73" mass="8446">MGTAIYKLSSKIKFQVKKTQTSDCKYTCHSHCRDLVHLSCQRNGKLMECISTYDTLDQTSRGQLNAEMEQKRQ</sequence>
<evidence type="ECO:0000313" key="2">
    <source>
        <dbReference type="Proteomes" id="UP000050525"/>
    </source>
</evidence>
<dbReference type="Proteomes" id="UP000050525">
    <property type="component" value="Unassembled WGS sequence"/>
</dbReference>
<organism evidence="1 2">
    <name type="scientific">Alligator mississippiensis</name>
    <name type="common">American alligator</name>
    <dbReference type="NCBI Taxonomy" id="8496"/>
    <lineage>
        <taxon>Eukaryota</taxon>
        <taxon>Metazoa</taxon>
        <taxon>Chordata</taxon>
        <taxon>Craniata</taxon>
        <taxon>Vertebrata</taxon>
        <taxon>Euteleostomi</taxon>
        <taxon>Archelosauria</taxon>
        <taxon>Archosauria</taxon>
        <taxon>Crocodylia</taxon>
        <taxon>Alligatoridae</taxon>
        <taxon>Alligatorinae</taxon>
        <taxon>Alligator</taxon>
    </lineage>
</organism>
<gene>
    <name evidence="1" type="ORF">Y1Q_0019792</name>
</gene>
<keyword evidence="2" id="KW-1185">Reference proteome</keyword>
<dbReference type="EMBL" id="AKHW03000416">
    <property type="protein sequence ID" value="KYO47709.1"/>
    <property type="molecule type" value="Genomic_DNA"/>
</dbReference>
<evidence type="ECO:0000313" key="1">
    <source>
        <dbReference type="EMBL" id="KYO47709.1"/>
    </source>
</evidence>
<reference evidence="1 2" key="1">
    <citation type="journal article" date="2012" name="Genome Biol.">
        <title>Sequencing three crocodilian genomes to illuminate the evolution of archosaurs and amniotes.</title>
        <authorList>
            <person name="St John J.A."/>
            <person name="Braun E.L."/>
            <person name="Isberg S.R."/>
            <person name="Miles L.G."/>
            <person name="Chong A.Y."/>
            <person name="Gongora J."/>
            <person name="Dalzell P."/>
            <person name="Moran C."/>
            <person name="Bed'hom B."/>
            <person name="Abzhanov A."/>
            <person name="Burgess S.C."/>
            <person name="Cooksey A.M."/>
            <person name="Castoe T.A."/>
            <person name="Crawford N.G."/>
            <person name="Densmore L.D."/>
            <person name="Drew J.C."/>
            <person name="Edwards S.V."/>
            <person name="Faircloth B.C."/>
            <person name="Fujita M.K."/>
            <person name="Greenwold M.J."/>
            <person name="Hoffmann F.G."/>
            <person name="Howard J.M."/>
            <person name="Iguchi T."/>
            <person name="Janes D.E."/>
            <person name="Khan S.Y."/>
            <person name="Kohno S."/>
            <person name="de Koning A.J."/>
            <person name="Lance S.L."/>
            <person name="McCarthy F.M."/>
            <person name="McCormack J.E."/>
            <person name="Merchant M.E."/>
            <person name="Peterson D.G."/>
            <person name="Pollock D.D."/>
            <person name="Pourmand N."/>
            <person name="Raney B.J."/>
            <person name="Roessler K.A."/>
            <person name="Sanford J.R."/>
            <person name="Sawyer R.H."/>
            <person name="Schmidt C.J."/>
            <person name="Triplett E.W."/>
            <person name="Tuberville T.D."/>
            <person name="Venegas-Anaya M."/>
            <person name="Howard J.T."/>
            <person name="Jarvis E.D."/>
            <person name="Guillette L.J.Jr."/>
            <person name="Glenn T.C."/>
            <person name="Green R.E."/>
            <person name="Ray D.A."/>
        </authorList>
    </citation>
    <scope>NUCLEOTIDE SEQUENCE [LARGE SCALE GENOMIC DNA]</scope>
    <source>
        <strain evidence="1">KSC_2009_1</strain>
    </source>
</reference>
<comment type="caution">
    <text evidence="1">The sequence shown here is derived from an EMBL/GenBank/DDBJ whole genome shotgun (WGS) entry which is preliminary data.</text>
</comment>
<name>A0A151PFD9_ALLMI</name>
<accession>A0A151PFD9</accession>
<proteinExistence type="predicted"/>